<dbReference type="AlphaFoldDB" id="A0AA39GW92"/>
<evidence type="ECO:0000256" key="3">
    <source>
        <dbReference type="ARBA" id="ARBA00014974"/>
    </source>
</evidence>
<dbReference type="InterPro" id="IPR043129">
    <property type="entry name" value="ATPase_NBD"/>
</dbReference>
<dbReference type="InterPro" id="IPR029063">
    <property type="entry name" value="SAM-dependent_MTases_sf"/>
</dbReference>
<organism evidence="6 7">
    <name type="scientific">Steinernema hermaphroditum</name>
    <dbReference type="NCBI Taxonomy" id="289476"/>
    <lineage>
        <taxon>Eukaryota</taxon>
        <taxon>Metazoa</taxon>
        <taxon>Ecdysozoa</taxon>
        <taxon>Nematoda</taxon>
        <taxon>Chromadorea</taxon>
        <taxon>Rhabditida</taxon>
        <taxon>Tylenchina</taxon>
        <taxon>Panagrolaimomorpha</taxon>
        <taxon>Strongyloidoidea</taxon>
        <taxon>Steinernematidae</taxon>
        <taxon>Steinernema</taxon>
    </lineage>
</organism>
<reference evidence="6" key="1">
    <citation type="submission" date="2023-06" db="EMBL/GenBank/DDBJ databases">
        <title>Genomic analysis of the entomopathogenic nematode Steinernema hermaphroditum.</title>
        <authorList>
            <person name="Schwarz E.M."/>
            <person name="Heppert J.K."/>
            <person name="Baniya A."/>
            <person name="Schwartz H.T."/>
            <person name="Tan C.-H."/>
            <person name="Antoshechkin I."/>
            <person name="Sternberg P.W."/>
            <person name="Goodrich-Blair H."/>
            <person name="Dillman A.R."/>
        </authorList>
    </citation>
    <scope>NUCLEOTIDE SEQUENCE</scope>
    <source>
        <strain evidence="6">PS9179</strain>
        <tissue evidence="6">Whole animal</tissue>
    </source>
</reference>
<dbReference type="InterPro" id="IPR039758">
    <property type="entry name" value="NAGK-like"/>
</dbReference>
<keyword evidence="7" id="KW-1185">Reference proteome</keyword>
<name>A0AA39GW92_9BILA</name>
<comment type="similarity">
    <text evidence="1">Belongs to the eukaryotic-type N-acetylglucosamine kinase family.</text>
</comment>
<sequence>MTDVADINYQHLDERDFGSVVWPSCQILCNFMLSNKEIFKSSQENSAALELGCGLAHASVVAIRCGQENVMATDNVLQGTTRMKCAAVKGLHVRTFDLMNELATERIVNAIRAQFSKLDYIIASDIFYTEDLFEPIMRALHQLIVVAFPGVPFYTTYQLRDACDFIFDLGEFYQIDCRLVRTASVFSEGTYKEIQLIRMTARQTDKEEVYIGVEGGGSGTKIAFLRANGTQIGRTIQFGTSNPLLNGFENVSDTLATAIRAHAKENNVSLPVTAIGYGMSGAEDKKYVNDFINYLQIEHGDIAEQHFMDSDAIVPLHGYFPAGGVIMISGTGSNCRLLTKNGEVFGCGGWGHMLGDEGSGFWIAHRAVKTLFDHDDGFHISEHSTDVVRRIVYSHFDVTENSQLLPHFYGNGFVKARVAQITKTIAEHVSTDPLCAQLFTDAGKILSDHLVAISRHYDSEMRKEVPVLLIGSVFGSWALMERGVVENLRERSVDVHKYSFYVMTECSPAVFAAAHYAAKEAHSKIDAQLALRKVSEVIL</sequence>
<dbReference type="EMBL" id="JAUCMV010000005">
    <property type="protein sequence ID" value="KAK0394720.1"/>
    <property type="molecule type" value="Genomic_DNA"/>
</dbReference>
<dbReference type="Proteomes" id="UP001175271">
    <property type="component" value="Unassembled WGS sequence"/>
</dbReference>
<dbReference type="Pfam" id="PF10294">
    <property type="entry name" value="Methyltransf_16"/>
    <property type="match status" value="1"/>
</dbReference>
<dbReference type="GO" id="GO:0045127">
    <property type="term" value="F:N-acetylglucosamine kinase activity"/>
    <property type="evidence" value="ECO:0007669"/>
    <property type="project" value="UniProtKB-EC"/>
</dbReference>
<dbReference type="PANTHER" id="PTHR12862:SF0">
    <property type="entry name" value="N-ACETYL-D-GLUCOSAMINE KINASE"/>
    <property type="match status" value="1"/>
</dbReference>
<protein>
    <recommendedName>
        <fullName evidence="3">N-acetyl-D-glucosamine kinase</fullName>
        <ecNumber evidence="2">2.7.1.59</ecNumber>
    </recommendedName>
    <alternativeName>
        <fullName evidence="4">GlcNAc kinase</fullName>
    </alternativeName>
</protein>
<evidence type="ECO:0000259" key="5">
    <source>
        <dbReference type="Pfam" id="PF01869"/>
    </source>
</evidence>
<evidence type="ECO:0000313" key="7">
    <source>
        <dbReference type="Proteomes" id="UP001175271"/>
    </source>
</evidence>
<evidence type="ECO:0000256" key="2">
    <source>
        <dbReference type="ARBA" id="ARBA00012122"/>
    </source>
</evidence>
<dbReference type="SUPFAM" id="SSF53335">
    <property type="entry name" value="S-adenosyl-L-methionine-dependent methyltransferases"/>
    <property type="match status" value="1"/>
</dbReference>
<evidence type="ECO:0000313" key="6">
    <source>
        <dbReference type="EMBL" id="KAK0394720.1"/>
    </source>
</evidence>
<proteinExistence type="inferred from homology"/>
<dbReference type="Gene3D" id="3.40.50.150">
    <property type="entry name" value="Vaccinia Virus protein VP39"/>
    <property type="match status" value="1"/>
</dbReference>
<dbReference type="InterPro" id="IPR002731">
    <property type="entry name" value="ATPase_BadF"/>
</dbReference>
<evidence type="ECO:0000256" key="1">
    <source>
        <dbReference type="ARBA" id="ARBA00006198"/>
    </source>
</evidence>
<dbReference type="PANTHER" id="PTHR12862">
    <property type="entry name" value="BADF TYPE ATPASE DOMAIN-CONTAINING PROTEIN"/>
    <property type="match status" value="1"/>
</dbReference>
<dbReference type="InterPro" id="IPR019410">
    <property type="entry name" value="Methyltransf_16"/>
</dbReference>
<dbReference type="EC" id="2.7.1.59" evidence="2"/>
<dbReference type="Gene3D" id="3.30.420.40">
    <property type="match status" value="2"/>
</dbReference>
<gene>
    <name evidence="6" type="ORF">QR680_000897</name>
</gene>
<comment type="caution">
    <text evidence="6">The sequence shown here is derived from an EMBL/GenBank/DDBJ whole genome shotgun (WGS) entry which is preliminary data.</text>
</comment>
<evidence type="ECO:0000256" key="4">
    <source>
        <dbReference type="ARBA" id="ARBA00031123"/>
    </source>
</evidence>
<dbReference type="Pfam" id="PF01869">
    <property type="entry name" value="BcrAD_BadFG"/>
    <property type="match status" value="1"/>
</dbReference>
<feature type="domain" description="ATPase BadF/BadG/BcrA/BcrD type" evidence="5">
    <location>
        <begin position="211"/>
        <end position="501"/>
    </location>
</feature>
<dbReference type="SUPFAM" id="SSF53067">
    <property type="entry name" value="Actin-like ATPase domain"/>
    <property type="match status" value="2"/>
</dbReference>
<accession>A0AA39GW92</accession>